<dbReference type="RefSeq" id="WP_160859844.1">
    <property type="nucleotide sequence ID" value="NZ_WUMK01000005.1"/>
</dbReference>
<feature type="transmembrane region" description="Helical" evidence="2">
    <location>
        <begin position="216"/>
        <end position="236"/>
    </location>
</feature>
<dbReference type="OrthoDB" id="264250at2"/>
<dbReference type="EMBL" id="WUMK01000005">
    <property type="protein sequence ID" value="MXN46301.1"/>
    <property type="molecule type" value="Genomic_DNA"/>
</dbReference>
<feature type="transmembrane region" description="Helical" evidence="2">
    <location>
        <begin position="322"/>
        <end position="342"/>
    </location>
</feature>
<feature type="region of interest" description="Disordered" evidence="1">
    <location>
        <begin position="446"/>
        <end position="483"/>
    </location>
</feature>
<keyword evidence="3" id="KW-0436">Ligase</keyword>
<evidence type="ECO:0000256" key="2">
    <source>
        <dbReference type="SAM" id="Phobius"/>
    </source>
</evidence>
<keyword evidence="2" id="KW-0472">Membrane</keyword>
<feature type="region of interest" description="Disordered" evidence="1">
    <location>
        <begin position="1"/>
        <end position="31"/>
    </location>
</feature>
<comment type="caution">
    <text evidence="3">The sequence shown here is derived from an EMBL/GenBank/DDBJ whole genome shotgun (WGS) entry which is preliminary data.</text>
</comment>
<evidence type="ECO:0000313" key="4">
    <source>
        <dbReference type="Proteomes" id="UP000435802"/>
    </source>
</evidence>
<sequence>MRAILTNDGRLRGPVKTRAPRPSRLAGQNADAPIRASGSLAEGHPARGTRSLPITLFLLSLFLPLTFNAGSLALSPFRLVLLATILPCLYKWASGGAGQLRLADFTLLLYCLWCFISLCAVHGLGQGLQSGGIQFIETMGPYLLARCYIRSADDYYRVTLLLFRVILFLMPFAFIEALTGENILLDLVRTVFKTHPNLHDTRWGLRRVQSVVEHPILFGVICGALLGPVYCVLGYAKTASERYAKAAVIAVTTVLSMSSGPQSGLFAQIVLLAWDRVLARFKARWKLLWASLGAGYVLVATMSNQSVFEFFITHFSFSPENAYYRVLIWNFGTGSVMNHPLFGTTMIGWDRPDWMPPSIDMFWLYQAIIYGIPAAAAMLATFLAVFVTVAIRKIGDAKLNAYRLGFLASLTSFFLVGWTVHFWNATYVLFIFSLGAGIWLLDAKGQDETQERPTRRPAFGARELPSRAGIESGRPSARSGGRQ</sequence>
<name>A0A6N8SCA3_9HYPH</name>
<feature type="transmembrane region" description="Helical" evidence="2">
    <location>
        <begin position="161"/>
        <end position="179"/>
    </location>
</feature>
<accession>A0A6N8SCA3</accession>
<feature type="transmembrane region" description="Helical" evidence="2">
    <location>
        <begin position="294"/>
        <end position="315"/>
    </location>
</feature>
<reference evidence="3 4" key="1">
    <citation type="submission" date="2019-12" db="EMBL/GenBank/DDBJ databases">
        <title>Shinella kummerowiae sp. nov., a symbiotic bacterium isolated from root nodules of the herbal legume Kummerowia stipulacea.</title>
        <authorList>
            <person name="Gao J."/>
        </authorList>
    </citation>
    <scope>NUCLEOTIDE SEQUENCE [LARGE SCALE GENOMIC DNA]</scope>
    <source>
        <strain evidence="3 4">CCBAU 25048</strain>
    </source>
</reference>
<feature type="transmembrane region" description="Helical" evidence="2">
    <location>
        <begin position="401"/>
        <end position="420"/>
    </location>
</feature>
<gene>
    <name evidence="3" type="ORF">GR138_13985</name>
</gene>
<dbReference type="Proteomes" id="UP000435802">
    <property type="component" value="Unassembled WGS sequence"/>
</dbReference>
<dbReference type="AlphaFoldDB" id="A0A6N8SCA3"/>
<keyword evidence="2" id="KW-0812">Transmembrane</keyword>
<feature type="transmembrane region" description="Helical" evidence="2">
    <location>
        <begin position="52"/>
        <end position="70"/>
    </location>
</feature>
<evidence type="ECO:0000313" key="3">
    <source>
        <dbReference type="EMBL" id="MXN46301.1"/>
    </source>
</evidence>
<keyword evidence="4" id="KW-1185">Reference proteome</keyword>
<feature type="transmembrane region" description="Helical" evidence="2">
    <location>
        <begin position="248"/>
        <end position="274"/>
    </location>
</feature>
<evidence type="ECO:0000256" key="1">
    <source>
        <dbReference type="SAM" id="MobiDB-lite"/>
    </source>
</evidence>
<organism evidence="3 4">
    <name type="scientific">Shinella kummerowiae</name>
    <dbReference type="NCBI Taxonomy" id="417745"/>
    <lineage>
        <taxon>Bacteria</taxon>
        <taxon>Pseudomonadati</taxon>
        <taxon>Pseudomonadota</taxon>
        <taxon>Alphaproteobacteria</taxon>
        <taxon>Hyphomicrobiales</taxon>
        <taxon>Rhizobiaceae</taxon>
        <taxon>Shinella</taxon>
    </lineage>
</organism>
<keyword evidence="2" id="KW-1133">Transmembrane helix</keyword>
<protein>
    <submittedName>
        <fullName evidence="3">O-antigen ligase domain-containing protein</fullName>
    </submittedName>
</protein>
<proteinExistence type="predicted"/>
<feature type="transmembrane region" description="Helical" evidence="2">
    <location>
        <begin position="426"/>
        <end position="443"/>
    </location>
</feature>
<feature type="transmembrane region" description="Helical" evidence="2">
    <location>
        <begin position="105"/>
        <end position="125"/>
    </location>
</feature>
<dbReference type="GO" id="GO:0016874">
    <property type="term" value="F:ligase activity"/>
    <property type="evidence" value="ECO:0007669"/>
    <property type="project" value="UniProtKB-KW"/>
</dbReference>
<feature type="transmembrane region" description="Helical" evidence="2">
    <location>
        <begin position="362"/>
        <end position="389"/>
    </location>
</feature>